<dbReference type="EMBL" id="MKEK01000001">
    <property type="protein sequence ID" value="OEY69024.1"/>
    <property type="molecule type" value="Genomic_DNA"/>
</dbReference>
<keyword evidence="4" id="KW-1185">Reference proteome</keyword>
<dbReference type="AlphaFoldDB" id="A0A1E7Q4A4"/>
<dbReference type="InterPro" id="IPR013785">
    <property type="entry name" value="Aldolase_TIM"/>
</dbReference>
<dbReference type="InterPro" id="IPR011330">
    <property type="entry name" value="Glyco_hydro/deAcase_b/a-brl"/>
</dbReference>
<evidence type="ECO:0000256" key="1">
    <source>
        <dbReference type="SAM" id="SignalP"/>
    </source>
</evidence>
<dbReference type="PANTHER" id="PTHR35882:SF2">
    <property type="entry name" value="PELA"/>
    <property type="match status" value="1"/>
</dbReference>
<dbReference type="Pfam" id="PF03537">
    <property type="entry name" value="Glyco_hydro_114"/>
    <property type="match status" value="1"/>
</dbReference>
<dbReference type="InterPro" id="IPR004352">
    <property type="entry name" value="GH114_TIM-barrel"/>
</dbReference>
<comment type="caution">
    <text evidence="3">The sequence shown here is derived from an EMBL/GenBank/DDBJ whole genome shotgun (WGS) entry which is preliminary data.</text>
</comment>
<feature type="domain" description="Glycoside-hydrolase family GH114 TIM-barrel" evidence="2">
    <location>
        <begin position="56"/>
        <end position="271"/>
    </location>
</feature>
<dbReference type="CDD" id="cd10922">
    <property type="entry name" value="CE4_PelA_like_C"/>
    <property type="match status" value="1"/>
</dbReference>
<dbReference type="STRING" id="1628148.BI198_05150"/>
<dbReference type="InterPro" id="IPR017853">
    <property type="entry name" value="GH"/>
</dbReference>
<dbReference type="Gene3D" id="3.20.20.70">
    <property type="entry name" value="Aldolase class I"/>
    <property type="match status" value="1"/>
</dbReference>
<evidence type="ECO:0000313" key="3">
    <source>
        <dbReference type="EMBL" id="OEY69024.1"/>
    </source>
</evidence>
<protein>
    <recommendedName>
        <fullName evidence="2">Glycoside-hydrolase family GH114 TIM-barrel domain-containing protein</fullName>
    </recommendedName>
</protein>
<evidence type="ECO:0000259" key="2">
    <source>
        <dbReference type="Pfam" id="PF03537"/>
    </source>
</evidence>
<feature type="chain" id="PRO_5009200351" description="Glycoside-hydrolase family GH114 TIM-barrel domain-containing protein" evidence="1">
    <location>
        <begin position="23"/>
        <end position="928"/>
    </location>
</feature>
<reference evidence="4" key="1">
    <citation type="submission" date="2016-09" db="EMBL/GenBank/DDBJ databases">
        <authorList>
            <person name="Wan X."/>
            <person name="Hou S."/>
        </authorList>
    </citation>
    <scope>NUCLEOTIDE SEQUENCE [LARGE SCALE GENOMIC DNA]</scope>
    <source>
        <strain evidence="4">KH87</strain>
    </source>
</reference>
<name>A0A1E7Q4A4_9GAMM</name>
<dbReference type="PANTHER" id="PTHR35882">
    <property type="entry name" value="PELA"/>
    <property type="match status" value="1"/>
</dbReference>
<dbReference type="GO" id="GO:0005975">
    <property type="term" value="P:carbohydrate metabolic process"/>
    <property type="evidence" value="ECO:0007669"/>
    <property type="project" value="InterPro"/>
</dbReference>
<proteinExistence type="predicted"/>
<accession>A0A1E7Q4A4</accession>
<gene>
    <name evidence="3" type="ORF">BI198_05150</name>
</gene>
<feature type="signal peptide" evidence="1">
    <location>
        <begin position="1"/>
        <end position="22"/>
    </location>
</feature>
<sequence>MYKRLLFCLILTTVTFSTFLQADTKTAINTDTLTGNNSIAFYYADIDSVRELISYQRVVVEPTNISAMQLKQLKLAKTEVFAYLSVGETDAKTAQQYPLAIIGTNNQWQAKIMDANNPAWRDHLLQKALQLKQQGYAGVFLDTLDSYELALATKHHPAQQQALVSLLNQLQLTSGKLILNRGFTLLNQLQTLPTAVVAESLVYGYDVANNDYFIQSAEDTLWLANQLDKVKQYGVEAIVIDYLPPDIQPRIAAAKTLQARGYTPYISDGLLSQFGVSNHYPVPRRVLGFYDGSTELKKQSNCHRYLSTLIEYYGYVPQCEDIHNPQLINININQFAAVLYWLPQASYNNISVQQFIKAAIAQLPTVFIGELPDDAGILSLLGFNNLGTFNGKLSIKDTQIKYPLPKALPNEYVRYGITDPNHQVQLNLLDEQQQQGIAIARTAWGGVMLQPLNVQELIGERSRWPLDPFQYLMPLLRLESIPAPDITTESGQRIVTAHIDGDGFPSVSWLPGKPFAGQSIYTHILSQSSLPHTVSVVEAEVAKHGLYPEIAAKLEQISRDIFRLDNVEVASHTFSHPFFWDDRVSSTEKLYGDALPVPNYEQDLDREIYGSVNYINQQLAPSDKPVKVFLWSGMADPTPDVIAKTQQLGLLNVNGGNTFVLNDNFSISQVYPHLNWYRQGIQVYAPVMNENLYTALWTENFQGFSRVTETFQLLGEPRRLKSVSIYYHMYSGVYPSSLAALKDIYQWVAEQPLTALYLSEYAQRASALYETGIARSIHDNSWYISSTGITSLRIANHYKLSADSTGIAGVNSGPDGRYVTLTQARSILSAASAAENEPEFNDQVFLQSANGIIKHWQVKADGLNFSIHSHQPLVITLVNTQNCNLVSENSKQLNIVTQPNNMTITSHDQGYFDLSVTCSTTKVTVDNQ</sequence>
<evidence type="ECO:0000313" key="4">
    <source>
        <dbReference type="Proteomes" id="UP000242258"/>
    </source>
</evidence>
<dbReference type="Proteomes" id="UP000242258">
    <property type="component" value="Unassembled WGS sequence"/>
</dbReference>
<dbReference type="SUPFAM" id="SSF51445">
    <property type="entry name" value="(Trans)glycosidases"/>
    <property type="match status" value="1"/>
</dbReference>
<organism evidence="3 4">
    <name type="scientific">Rheinheimera salexigens</name>
    <dbReference type="NCBI Taxonomy" id="1628148"/>
    <lineage>
        <taxon>Bacteria</taxon>
        <taxon>Pseudomonadati</taxon>
        <taxon>Pseudomonadota</taxon>
        <taxon>Gammaproteobacteria</taxon>
        <taxon>Chromatiales</taxon>
        <taxon>Chromatiaceae</taxon>
        <taxon>Rheinheimera</taxon>
    </lineage>
</organism>
<dbReference type="SUPFAM" id="SSF88713">
    <property type="entry name" value="Glycoside hydrolase/deacetylase"/>
    <property type="match status" value="1"/>
</dbReference>
<keyword evidence="1" id="KW-0732">Signal</keyword>